<protein>
    <submittedName>
        <fullName evidence="2">Uncharacterized protein</fullName>
    </submittedName>
</protein>
<name>A0A392UMH5_9FABA</name>
<accession>A0A392UMH5</accession>
<dbReference type="AlphaFoldDB" id="A0A392UMH5"/>
<comment type="caution">
    <text evidence="2">The sequence shown here is derived from an EMBL/GenBank/DDBJ whole genome shotgun (WGS) entry which is preliminary data.</text>
</comment>
<evidence type="ECO:0000256" key="1">
    <source>
        <dbReference type="SAM" id="MobiDB-lite"/>
    </source>
</evidence>
<sequence>MLDDGLGDIDSDEPIEEAEGYASLPENEDNDYVGEK</sequence>
<reference evidence="2 3" key="1">
    <citation type="journal article" date="2018" name="Front. Plant Sci.">
        <title>Red Clover (Trifolium pratense) and Zigzag Clover (T. medium) - A Picture of Genomic Similarities and Differences.</title>
        <authorList>
            <person name="Dluhosova J."/>
            <person name="Istvanek J."/>
            <person name="Nedelnik J."/>
            <person name="Repkova J."/>
        </authorList>
    </citation>
    <scope>NUCLEOTIDE SEQUENCE [LARGE SCALE GENOMIC DNA]</scope>
    <source>
        <strain evidence="3">cv. 10/8</strain>
        <tissue evidence="2">Leaf</tissue>
    </source>
</reference>
<feature type="region of interest" description="Disordered" evidence="1">
    <location>
        <begin position="1"/>
        <end position="36"/>
    </location>
</feature>
<feature type="compositionally biased region" description="Acidic residues" evidence="1">
    <location>
        <begin position="26"/>
        <end position="36"/>
    </location>
</feature>
<organism evidence="2 3">
    <name type="scientific">Trifolium medium</name>
    <dbReference type="NCBI Taxonomy" id="97028"/>
    <lineage>
        <taxon>Eukaryota</taxon>
        <taxon>Viridiplantae</taxon>
        <taxon>Streptophyta</taxon>
        <taxon>Embryophyta</taxon>
        <taxon>Tracheophyta</taxon>
        <taxon>Spermatophyta</taxon>
        <taxon>Magnoliopsida</taxon>
        <taxon>eudicotyledons</taxon>
        <taxon>Gunneridae</taxon>
        <taxon>Pentapetalae</taxon>
        <taxon>rosids</taxon>
        <taxon>fabids</taxon>
        <taxon>Fabales</taxon>
        <taxon>Fabaceae</taxon>
        <taxon>Papilionoideae</taxon>
        <taxon>50 kb inversion clade</taxon>
        <taxon>NPAAA clade</taxon>
        <taxon>Hologalegina</taxon>
        <taxon>IRL clade</taxon>
        <taxon>Trifolieae</taxon>
        <taxon>Trifolium</taxon>
    </lineage>
</organism>
<evidence type="ECO:0000313" key="2">
    <source>
        <dbReference type="EMBL" id="MCI73967.1"/>
    </source>
</evidence>
<feature type="non-terminal residue" evidence="2">
    <location>
        <position position="36"/>
    </location>
</feature>
<dbReference type="Proteomes" id="UP000265520">
    <property type="component" value="Unassembled WGS sequence"/>
</dbReference>
<keyword evidence="3" id="KW-1185">Reference proteome</keyword>
<evidence type="ECO:0000313" key="3">
    <source>
        <dbReference type="Proteomes" id="UP000265520"/>
    </source>
</evidence>
<proteinExistence type="predicted"/>
<dbReference type="EMBL" id="LXQA010850304">
    <property type="protein sequence ID" value="MCI73967.1"/>
    <property type="molecule type" value="Genomic_DNA"/>
</dbReference>
<feature type="compositionally biased region" description="Acidic residues" evidence="1">
    <location>
        <begin position="1"/>
        <end position="19"/>
    </location>
</feature>